<dbReference type="RefSeq" id="WP_369328255.1">
    <property type="nucleotide sequence ID" value="NZ_JAULBC010000001.1"/>
</dbReference>
<keyword evidence="4" id="KW-0804">Transcription</keyword>
<dbReference type="InterPro" id="IPR013324">
    <property type="entry name" value="RNA_pol_sigma_r3/r4-like"/>
</dbReference>
<dbReference type="PANTHER" id="PTHR43133:SF62">
    <property type="entry name" value="RNA POLYMERASE SIGMA FACTOR SIGZ"/>
    <property type="match status" value="1"/>
</dbReference>
<dbReference type="NCBIfam" id="TIGR02937">
    <property type="entry name" value="sigma70-ECF"/>
    <property type="match status" value="1"/>
</dbReference>
<comment type="caution">
    <text evidence="7">The sequence shown here is derived from an EMBL/GenBank/DDBJ whole genome shotgun (WGS) entry which is preliminary data.</text>
</comment>
<protein>
    <submittedName>
        <fullName evidence="7">RNA polymerase sigma factor</fullName>
    </submittedName>
</protein>
<keyword evidence="2" id="KW-0805">Transcription regulation</keyword>
<dbReference type="Gene3D" id="1.10.1740.10">
    <property type="match status" value="1"/>
</dbReference>
<evidence type="ECO:0000259" key="6">
    <source>
        <dbReference type="Pfam" id="PF08281"/>
    </source>
</evidence>
<dbReference type="PANTHER" id="PTHR43133">
    <property type="entry name" value="RNA POLYMERASE ECF-TYPE SIGMA FACTO"/>
    <property type="match status" value="1"/>
</dbReference>
<proteinExistence type="inferred from homology"/>
<evidence type="ECO:0000256" key="1">
    <source>
        <dbReference type="ARBA" id="ARBA00010641"/>
    </source>
</evidence>
<dbReference type="InterPro" id="IPR013325">
    <property type="entry name" value="RNA_pol_sigma_r2"/>
</dbReference>
<dbReference type="SUPFAM" id="SSF88946">
    <property type="entry name" value="Sigma2 domain of RNA polymerase sigma factors"/>
    <property type="match status" value="1"/>
</dbReference>
<evidence type="ECO:0000313" key="8">
    <source>
        <dbReference type="Proteomes" id="UP001560573"/>
    </source>
</evidence>
<accession>A0ABV3ZAI2</accession>
<dbReference type="Pfam" id="PF08281">
    <property type="entry name" value="Sigma70_r4_2"/>
    <property type="match status" value="1"/>
</dbReference>
<keyword evidence="3" id="KW-0731">Sigma factor</keyword>
<feature type="domain" description="RNA polymerase sigma-70 region 2" evidence="5">
    <location>
        <begin position="27"/>
        <end position="94"/>
    </location>
</feature>
<dbReference type="SUPFAM" id="SSF88659">
    <property type="entry name" value="Sigma3 and sigma4 domains of RNA polymerase sigma factors"/>
    <property type="match status" value="1"/>
</dbReference>
<comment type="similarity">
    <text evidence="1">Belongs to the sigma-70 factor family. ECF subfamily.</text>
</comment>
<feature type="domain" description="RNA polymerase sigma factor 70 region 4 type 2" evidence="6">
    <location>
        <begin position="127"/>
        <end position="174"/>
    </location>
</feature>
<sequence>MSDAAKYTENGLVALLKQRDVPAFEYLYEHYSAALYTVILNIVDEKEAGNDVLQDVFVKIWRQIDQYNEQKGRLFTWLLNIARNAAIDFKRSRQFRNSRQNLELTDSVYYSTGVTQLDTDKIGLAGLVEKLPEEYRKLIRLSYFGGYTHEEIASAENIPLGTVKTRIRKALSELRKLM</sequence>
<name>A0ABV3ZAI2_9BACT</name>
<evidence type="ECO:0000256" key="3">
    <source>
        <dbReference type="ARBA" id="ARBA00023082"/>
    </source>
</evidence>
<evidence type="ECO:0000313" key="7">
    <source>
        <dbReference type="EMBL" id="MEX6686858.1"/>
    </source>
</evidence>
<reference evidence="7 8" key="1">
    <citation type="submission" date="2023-07" db="EMBL/GenBank/DDBJ databases">
        <authorList>
            <person name="Lian W.-H."/>
        </authorList>
    </citation>
    <scope>NUCLEOTIDE SEQUENCE [LARGE SCALE GENOMIC DNA]</scope>
    <source>
        <strain evidence="7 8">SYSU DXS3180</strain>
    </source>
</reference>
<gene>
    <name evidence="7" type="ORF">QTN47_05100</name>
</gene>
<dbReference type="CDD" id="cd06171">
    <property type="entry name" value="Sigma70_r4"/>
    <property type="match status" value="1"/>
</dbReference>
<dbReference type="Gene3D" id="1.10.10.10">
    <property type="entry name" value="Winged helix-like DNA-binding domain superfamily/Winged helix DNA-binding domain"/>
    <property type="match status" value="1"/>
</dbReference>
<dbReference type="InterPro" id="IPR013249">
    <property type="entry name" value="RNA_pol_sigma70_r4_t2"/>
</dbReference>
<dbReference type="InterPro" id="IPR039425">
    <property type="entry name" value="RNA_pol_sigma-70-like"/>
</dbReference>
<dbReference type="Pfam" id="PF04542">
    <property type="entry name" value="Sigma70_r2"/>
    <property type="match status" value="1"/>
</dbReference>
<dbReference type="InterPro" id="IPR007627">
    <property type="entry name" value="RNA_pol_sigma70_r2"/>
</dbReference>
<evidence type="ECO:0000259" key="5">
    <source>
        <dbReference type="Pfam" id="PF04542"/>
    </source>
</evidence>
<dbReference type="Proteomes" id="UP001560573">
    <property type="component" value="Unassembled WGS sequence"/>
</dbReference>
<evidence type="ECO:0000256" key="2">
    <source>
        <dbReference type="ARBA" id="ARBA00023015"/>
    </source>
</evidence>
<evidence type="ECO:0000256" key="4">
    <source>
        <dbReference type="ARBA" id="ARBA00023163"/>
    </source>
</evidence>
<keyword evidence="8" id="KW-1185">Reference proteome</keyword>
<organism evidence="7 8">
    <name type="scientific">Danxiaibacter flavus</name>
    <dbReference type="NCBI Taxonomy" id="3049108"/>
    <lineage>
        <taxon>Bacteria</taxon>
        <taxon>Pseudomonadati</taxon>
        <taxon>Bacteroidota</taxon>
        <taxon>Chitinophagia</taxon>
        <taxon>Chitinophagales</taxon>
        <taxon>Chitinophagaceae</taxon>
        <taxon>Danxiaibacter</taxon>
    </lineage>
</organism>
<dbReference type="EMBL" id="JAULBC010000001">
    <property type="protein sequence ID" value="MEX6686858.1"/>
    <property type="molecule type" value="Genomic_DNA"/>
</dbReference>
<dbReference type="InterPro" id="IPR036388">
    <property type="entry name" value="WH-like_DNA-bd_sf"/>
</dbReference>
<dbReference type="InterPro" id="IPR014284">
    <property type="entry name" value="RNA_pol_sigma-70_dom"/>
</dbReference>